<evidence type="ECO:0000313" key="2">
    <source>
        <dbReference type="EMBL" id="CAK9091129.1"/>
    </source>
</evidence>
<protein>
    <submittedName>
        <fullName evidence="2">Uncharacterized protein</fullName>
    </submittedName>
</protein>
<reference evidence="2 3" key="1">
    <citation type="submission" date="2024-02" db="EMBL/GenBank/DDBJ databases">
        <authorList>
            <person name="Chen Y."/>
            <person name="Shah S."/>
            <person name="Dougan E. K."/>
            <person name="Thang M."/>
            <person name="Chan C."/>
        </authorList>
    </citation>
    <scope>NUCLEOTIDE SEQUENCE [LARGE SCALE GENOMIC DNA]</scope>
</reference>
<organism evidence="2 3">
    <name type="scientific">Durusdinium trenchii</name>
    <dbReference type="NCBI Taxonomy" id="1381693"/>
    <lineage>
        <taxon>Eukaryota</taxon>
        <taxon>Sar</taxon>
        <taxon>Alveolata</taxon>
        <taxon>Dinophyceae</taxon>
        <taxon>Suessiales</taxon>
        <taxon>Symbiodiniaceae</taxon>
        <taxon>Durusdinium</taxon>
    </lineage>
</organism>
<evidence type="ECO:0000256" key="1">
    <source>
        <dbReference type="SAM" id="MobiDB-lite"/>
    </source>
</evidence>
<keyword evidence="3" id="KW-1185">Reference proteome</keyword>
<evidence type="ECO:0000313" key="3">
    <source>
        <dbReference type="Proteomes" id="UP001642484"/>
    </source>
</evidence>
<dbReference type="Proteomes" id="UP001642484">
    <property type="component" value="Unassembled WGS sequence"/>
</dbReference>
<comment type="caution">
    <text evidence="2">The sequence shown here is derived from an EMBL/GenBank/DDBJ whole genome shotgun (WGS) entry which is preliminary data.</text>
</comment>
<feature type="compositionally biased region" description="Basic and acidic residues" evidence="1">
    <location>
        <begin position="255"/>
        <end position="308"/>
    </location>
</feature>
<feature type="region of interest" description="Disordered" evidence="1">
    <location>
        <begin position="214"/>
        <end position="310"/>
    </location>
</feature>
<dbReference type="EMBL" id="CAXAMN010024918">
    <property type="protein sequence ID" value="CAK9091129.1"/>
    <property type="molecule type" value="Genomic_DNA"/>
</dbReference>
<feature type="compositionally biased region" description="Low complexity" evidence="1">
    <location>
        <begin position="215"/>
        <end position="226"/>
    </location>
</feature>
<name>A0ABP0QT52_9DINO</name>
<gene>
    <name evidence="2" type="ORF">CCMP2556_LOCUS43740</name>
</gene>
<accession>A0ABP0QT52</accession>
<sequence>MKRLAPDPSISTSDLMGPFETMFKQMGCWDLLSLVEPPKNGKVTWKSAADPFGQRHVSQLFHRLFKVARNGVLASSKVKLALVKLQHQKQSMNFSKLMDDDWQDKADDDGATRSQPVAAPMEKGLLARLSGRGDSTLGEPFVDEAGDVCELVVEEEAAQCLDEMAVLLQAPVTPKGSHPQLYVVQVDAWTGYERWFTIERLGLLEANGCSCKLRSSNSNTCSSKSKIPYSAMPQPRKKPAQSAETGHLALEDDEKVVASEEKEEGDEKVTKEAKGKKKEKEEKSTKEKRDKKKAKEEKLTKEKNDKRKIQAWQRWDPGDSIPNFVMELHSTFFRYPAGSIAWQRANTPLASGYHAKFIGVKGDLDFFAGTDQYQLAGVLVVLTHYVLPGNVEDNTKQLWAELKALCKELNIKDCYFQMKPSVFLRKKHGGKMRGKAAQIKALARPLTVLFERRMNPASEVHRKILSMLKANCKMERLMAESATDLAFTPNDAKAFHQACCQMAHLNLHVWRHFAQEDVPPIFQVTSKMHMLQHLTENSGALNPRMTWCFSQEDFTGAVRHMAQDCAAGTPPLMAGAKLMDHWLIAFELLQ</sequence>
<proteinExistence type="predicted"/>